<reference evidence="4 5" key="1">
    <citation type="submission" date="2018-07" db="EMBL/GenBank/DDBJ databases">
        <title>The complete nuclear genome of the prasinophyte Chloropicon primus (CCMP1205).</title>
        <authorList>
            <person name="Pombert J.-F."/>
            <person name="Otis C."/>
            <person name="Turmel M."/>
            <person name="Lemieux C."/>
        </authorList>
    </citation>
    <scope>NUCLEOTIDE SEQUENCE [LARGE SCALE GENOMIC DNA]</scope>
    <source>
        <strain evidence="4 5">CCMP1205</strain>
    </source>
</reference>
<feature type="compositionally biased region" description="Acidic residues" evidence="2">
    <location>
        <begin position="771"/>
        <end position="782"/>
    </location>
</feature>
<feature type="compositionally biased region" description="Polar residues" evidence="2">
    <location>
        <begin position="210"/>
        <end position="220"/>
    </location>
</feature>
<feature type="region of interest" description="Disordered" evidence="2">
    <location>
        <begin position="850"/>
        <end position="874"/>
    </location>
</feature>
<feature type="region of interest" description="Disordered" evidence="2">
    <location>
        <begin position="675"/>
        <end position="694"/>
    </location>
</feature>
<evidence type="ECO:0000313" key="4">
    <source>
        <dbReference type="EMBL" id="QDZ21597.1"/>
    </source>
</evidence>
<feature type="compositionally biased region" description="Basic and acidic residues" evidence="2">
    <location>
        <begin position="379"/>
        <end position="391"/>
    </location>
</feature>
<feature type="region of interest" description="Disordered" evidence="2">
    <location>
        <begin position="502"/>
        <end position="523"/>
    </location>
</feature>
<feature type="compositionally biased region" description="Basic and acidic residues" evidence="2">
    <location>
        <begin position="643"/>
        <end position="652"/>
    </location>
</feature>
<evidence type="ECO:0000256" key="2">
    <source>
        <dbReference type="SAM" id="MobiDB-lite"/>
    </source>
</evidence>
<evidence type="ECO:0000256" key="1">
    <source>
        <dbReference type="SAM" id="Coils"/>
    </source>
</evidence>
<feature type="coiled-coil region" evidence="1">
    <location>
        <begin position="250"/>
        <end position="277"/>
    </location>
</feature>
<feature type="region of interest" description="Disordered" evidence="2">
    <location>
        <begin position="590"/>
        <end position="609"/>
    </location>
</feature>
<dbReference type="PROSITE" id="PS51840">
    <property type="entry name" value="C2_NT"/>
    <property type="match status" value="1"/>
</dbReference>
<feature type="region of interest" description="Disordered" evidence="2">
    <location>
        <begin position="623"/>
        <end position="652"/>
    </location>
</feature>
<keyword evidence="1" id="KW-0175">Coiled coil</keyword>
<dbReference type="Proteomes" id="UP000316726">
    <property type="component" value="Chromosome 6"/>
</dbReference>
<feature type="compositionally biased region" description="Polar residues" evidence="2">
    <location>
        <begin position="187"/>
        <end position="197"/>
    </location>
</feature>
<protein>
    <recommendedName>
        <fullName evidence="3">C2 NT-type domain-containing protein</fullName>
    </recommendedName>
</protein>
<accession>A0A5B8MMB9</accession>
<feature type="region of interest" description="Disordered" evidence="2">
    <location>
        <begin position="187"/>
        <end position="240"/>
    </location>
</feature>
<feature type="region of interest" description="Disordered" evidence="2">
    <location>
        <begin position="379"/>
        <end position="408"/>
    </location>
</feature>
<name>A0A5B8MMB9_9CHLO</name>
<organism evidence="4 5">
    <name type="scientific">Chloropicon primus</name>
    <dbReference type="NCBI Taxonomy" id="1764295"/>
    <lineage>
        <taxon>Eukaryota</taxon>
        <taxon>Viridiplantae</taxon>
        <taxon>Chlorophyta</taxon>
        <taxon>Chloropicophyceae</taxon>
        <taxon>Chloropicales</taxon>
        <taxon>Chloropicaceae</taxon>
        <taxon>Chloropicon</taxon>
    </lineage>
</organism>
<evidence type="ECO:0000259" key="3">
    <source>
        <dbReference type="PROSITE" id="PS51840"/>
    </source>
</evidence>
<keyword evidence="5" id="KW-1185">Reference proteome</keyword>
<sequence>MLKRIKNQIERKMASKEPVRYRFDVLVSSLEGLVMDTKEMEISLSFSRGGKKKSTSWRLVYPGESRAFFDEALSQPGVTLYRDAKPPYTFEEKAYDIKVIAKYVELGQEVLQTIGQVEIDLAKYATSENVSSRSESFKIPLKYRGFTNNVAVLKVTVKSSWLKNLTGADLDQMSNLSYGSDASTSNYHTAMTHTPSAQEGGLEKGAGGSVTVNSKQQQLGSPRKSDASPPNPFGSASNSFRDGLEAVDDVTHLQDEVKRLRREKDEAVELVKRCEVVMDTLVDDFGKLSFEVDGKMDDLSLATDVVEKKLESMKRKIGGLHSSKSQLKLLEDTRDETEKKYAGELEKANQQIEFLKQEALISETRVGNLKKAIQEKDTELQKLREEPRGNNEETGSTASKDFESAEEDFEPVQQQAADLAAKNEKLLTKVTALIRELDEVRAEKDEADRTVRELEETVKQEKKQKAELQQAMEEIEEFEGTPSSRRDSASIALLRAQIATLEDERDEATASQAEQASGAQAELQQSIQALEEKVALKNQEAEKSSAKIGDLTSQVATLEEKSSSKEGELAETLLKVAALTATVEALTREKDEATASQAEQASGAQAELQQSIQELEEKVALKNQEAEKSSAKIGELTSQVATLEEKSSSKEGELAETLLKVAALTATIEALTREKDEATASQAEQASGAQAELQQSIQELEEKVASKTKAVEQRNTKIADLTSQIISLEEKSSSKEGELAETLLKVEALTASLEALKRENGAPKEPGAVEAPEETETLTPEEEEELWQSIKDLEEKVALKTQEAVESSAEIAALTSQVTTLEEESSKKGEDLAATVLKVNELTTAVETLTRERDEAMASPAEVSVSSDATKAEGESELAVAKLQARIDELESELQFLRLANEKPKEELEESGKNDFSNIKISEEKPADMDHKKVIQELVNQKIALQEENSFLIGELTEAKIELAELKMG</sequence>
<feature type="compositionally biased region" description="Low complexity" evidence="2">
    <location>
        <begin position="679"/>
        <end position="694"/>
    </location>
</feature>
<dbReference type="STRING" id="1764295.A0A5B8MMB9"/>
<dbReference type="AlphaFoldDB" id="A0A5B8MMB9"/>
<feature type="compositionally biased region" description="Low complexity" evidence="2">
    <location>
        <begin position="594"/>
        <end position="609"/>
    </location>
</feature>
<feature type="compositionally biased region" description="Low complexity" evidence="2">
    <location>
        <begin position="509"/>
        <end position="523"/>
    </location>
</feature>
<dbReference type="OrthoDB" id="537413at2759"/>
<dbReference type="InterPro" id="IPR019448">
    <property type="entry name" value="NT-C2"/>
</dbReference>
<feature type="domain" description="C2 NT-type" evidence="3">
    <location>
        <begin position="11"/>
        <end position="161"/>
    </location>
</feature>
<evidence type="ECO:0000313" key="5">
    <source>
        <dbReference type="Proteomes" id="UP000316726"/>
    </source>
</evidence>
<feature type="region of interest" description="Disordered" evidence="2">
    <location>
        <begin position="756"/>
        <end position="782"/>
    </location>
</feature>
<gene>
    <name evidence="4" type="ORF">A3770_06p41150</name>
</gene>
<dbReference type="EMBL" id="CP031039">
    <property type="protein sequence ID" value="QDZ21597.1"/>
    <property type="molecule type" value="Genomic_DNA"/>
</dbReference>
<dbReference type="Pfam" id="PF10358">
    <property type="entry name" value="NT-C2"/>
    <property type="match status" value="1"/>
</dbReference>
<proteinExistence type="predicted"/>